<comment type="caution">
    <text evidence="1">The sequence shown here is derived from an EMBL/GenBank/DDBJ whole genome shotgun (WGS) entry which is preliminary data.</text>
</comment>
<evidence type="ECO:0000313" key="2">
    <source>
        <dbReference type="Proteomes" id="UP000299102"/>
    </source>
</evidence>
<proteinExistence type="predicted"/>
<gene>
    <name evidence="1" type="ORF">EVAR_5856_1</name>
</gene>
<keyword evidence="2" id="KW-1185">Reference proteome</keyword>
<sequence length="184" mass="20451">MPPTIVVFDMLITYGSERPDVLCQARNKWFNVLGNAASSRTGRGPTLIIVVERRRRRGAATRLRNVALLSGGLAIYCDRRLAVCAIRNVIPVSLPIINGASILWVVVVGASKSELYPPSLHVSLYASVDSPYQELFSHFLPLTNSQGERRADRPPNLSRHSCNDVVTNYDKDTVFGIVFSFIRH</sequence>
<protein>
    <submittedName>
        <fullName evidence="1">Uncharacterized protein</fullName>
    </submittedName>
</protein>
<evidence type="ECO:0000313" key="1">
    <source>
        <dbReference type="EMBL" id="GBP12013.1"/>
    </source>
</evidence>
<dbReference type="Proteomes" id="UP000299102">
    <property type="component" value="Unassembled WGS sequence"/>
</dbReference>
<name>A0A4C1TBV3_EUMVA</name>
<dbReference type="AlphaFoldDB" id="A0A4C1TBV3"/>
<reference evidence="1 2" key="1">
    <citation type="journal article" date="2019" name="Commun. Biol.">
        <title>The bagworm genome reveals a unique fibroin gene that provides high tensile strength.</title>
        <authorList>
            <person name="Kono N."/>
            <person name="Nakamura H."/>
            <person name="Ohtoshi R."/>
            <person name="Tomita M."/>
            <person name="Numata K."/>
            <person name="Arakawa K."/>
        </authorList>
    </citation>
    <scope>NUCLEOTIDE SEQUENCE [LARGE SCALE GENOMIC DNA]</scope>
</reference>
<dbReference type="EMBL" id="BGZK01000049">
    <property type="protein sequence ID" value="GBP12013.1"/>
    <property type="molecule type" value="Genomic_DNA"/>
</dbReference>
<accession>A0A4C1TBV3</accession>
<organism evidence="1 2">
    <name type="scientific">Eumeta variegata</name>
    <name type="common">Bagworm moth</name>
    <name type="synonym">Eumeta japonica</name>
    <dbReference type="NCBI Taxonomy" id="151549"/>
    <lineage>
        <taxon>Eukaryota</taxon>
        <taxon>Metazoa</taxon>
        <taxon>Ecdysozoa</taxon>
        <taxon>Arthropoda</taxon>
        <taxon>Hexapoda</taxon>
        <taxon>Insecta</taxon>
        <taxon>Pterygota</taxon>
        <taxon>Neoptera</taxon>
        <taxon>Endopterygota</taxon>
        <taxon>Lepidoptera</taxon>
        <taxon>Glossata</taxon>
        <taxon>Ditrysia</taxon>
        <taxon>Tineoidea</taxon>
        <taxon>Psychidae</taxon>
        <taxon>Oiketicinae</taxon>
        <taxon>Eumeta</taxon>
    </lineage>
</organism>